<evidence type="ECO:0000256" key="1">
    <source>
        <dbReference type="ARBA" id="ARBA00007831"/>
    </source>
</evidence>
<sequence>MKVDFKPHVDPKDGEQGELQYMPIPLDMYEPAMGTIRDLLTNESYELSLAQTEERLYFEQASTCDFEVHGGPSVQQISVNLMPLPGRVVLRVESDLVGKAHWSRSAGFADTGTALQSQSSGVIAPVVVEVIHDKLQVRVMEGTISPPGGELDGRGALFVGESYTLITRDSNLEEQRIPFTVKQEPTELRLHYRERETMLTVVLESKSAKPLPKGIRLALRAKLPASHAQSSRGPPATLTLLELQTDREGKARFRKDALASNTRYHCKLAQTVTGSSNLVQIDAYTFGAVEPCDTSFVAPTSAQDAVVLRLKTRRRTRSVRLSMRNSHESGPLPRLQVRVLHAGLQVQVYEAITEGTDDIMIPGEAGMFIGEKYVAKVSGSSSTQEPAHSFTVQSTASLNSVQEESFDLHSPQSLDLWPDEFETRPDVVARIHNDANRLDTATRGLWTDYRAIAEILGTYSASEMQLLRRAYASIFTRELGEDLRKRSSILKSKAGKLEQLVVRSGSELDALTVRAAVQKKSLTTELYEMLCTSMPHSLLELQTTYSIMYNSDAAADIERISSSQPSSSTAVTSNPARLLASLLRDANQAIAFSNATQVEPDVGNLHQAFLRPTYSETLQGVVDIFSRRTRAHLREVASSYKRRIGVELKVAIKGRFGGNLQRALLLLIEPSDEYFAHKLHGGFFGLKKTPELSQEELLGSANNQLLARVQVTHGFAHMDTVVMVVATRFGRDLSMVAEAYHRLYGKTLVEDITYKLNYNFRCDLCRLLVSIVESAAQRRTIFAPSPFNASAVSSSLAR</sequence>
<reference evidence="4 5" key="1">
    <citation type="journal article" date="2024" name="Science">
        <title>Giant polyketide synthase enzymes in the biosynthesis of giant marine polyether toxins.</title>
        <authorList>
            <person name="Fallon T.R."/>
            <person name="Shende V.V."/>
            <person name="Wierzbicki I.H."/>
            <person name="Pendleton A.L."/>
            <person name="Watervoot N.F."/>
            <person name="Auber R.P."/>
            <person name="Gonzalez D.J."/>
            <person name="Wisecaver J.H."/>
            <person name="Moore B.S."/>
        </authorList>
    </citation>
    <scope>NUCLEOTIDE SEQUENCE [LARGE SCALE GENOMIC DNA]</scope>
    <source>
        <strain evidence="4 5">12B1</strain>
    </source>
</reference>
<dbReference type="SMART" id="SM00335">
    <property type="entry name" value="ANX"/>
    <property type="match status" value="3"/>
</dbReference>
<organism evidence="4 5">
    <name type="scientific">Prymnesium parvum</name>
    <name type="common">Toxic golden alga</name>
    <dbReference type="NCBI Taxonomy" id="97485"/>
    <lineage>
        <taxon>Eukaryota</taxon>
        <taxon>Haptista</taxon>
        <taxon>Haptophyta</taxon>
        <taxon>Prymnesiophyceae</taxon>
        <taxon>Prymnesiales</taxon>
        <taxon>Prymnesiaceae</taxon>
        <taxon>Prymnesium</taxon>
    </lineage>
</organism>
<dbReference type="PANTHER" id="PTHR10502">
    <property type="entry name" value="ANNEXIN"/>
    <property type="match status" value="1"/>
</dbReference>
<dbReference type="InterPro" id="IPR018502">
    <property type="entry name" value="Annexin_repeat"/>
</dbReference>
<dbReference type="GO" id="GO:0005886">
    <property type="term" value="C:plasma membrane"/>
    <property type="evidence" value="ECO:0007669"/>
    <property type="project" value="TreeGrafter"/>
</dbReference>
<comment type="similarity">
    <text evidence="1">Belongs to the annexin family.</text>
</comment>
<evidence type="ECO:0000256" key="2">
    <source>
        <dbReference type="ARBA" id="ARBA00022737"/>
    </source>
</evidence>
<evidence type="ECO:0000256" key="3">
    <source>
        <dbReference type="ARBA" id="ARBA00023216"/>
    </source>
</evidence>
<dbReference type="GO" id="GO:0005544">
    <property type="term" value="F:calcium-dependent phospholipid binding"/>
    <property type="evidence" value="ECO:0007669"/>
    <property type="project" value="InterPro"/>
</dbReference>
<keyword evidence="2" id="KW-0677">Repeat</keyword>
<gene>
    <name evidence="4" type="ORF">AB1Y20_004522</name>
</gene>
<dbReference type="PANTHER" id="PTHR10502:SF102">
    <property type="entry name" value="ANNEXIN B11"/>
    <property type="match status" value="1"/>
</dbReference>
<comment type="caution">
    <text evidence="4">The sequence shown here is derived from an EMBL/GenBank/DDBJ whole genome shotgun (WGS) entry which is preliminary data.</text>
</comment>
<dbReference type="AlphaFoldDB" id="A0AB34IZH2"/>
<evidence type="ECO:0008006" key="6">
    <source>
        <dbReference type="Google" id="ProtNLM"/>
    </source>
</evidence>
<accession>A0AB34IZH2</accession>
<proteinExistence type="inferred from homology"/>
<dbReference type="GO" id="GO:0005509">
    <property type="term" value="F:calcium ion binding"/>
    <property type="evidence" value="ECO:0007669"/>
    <property type="project" value="InterPro"/>
</dbReference>
<dbReference type="Proteomes" id="UP001515480">
    <property type="component" value="Unassembled WGS sequence"/>
</dbReference>
<dbReference type="GO" id="GO:0005737">
    <property type="term" value="C:cytoplasm"/>
    <property type="evidence" value="ECO:0007669"/>
    <property type="project" value="TreeGrafter"/>
</dbReference>
<name>A0AB34IZH2_PRYPA</name>
<evidence type="ECO:0000313" key="5">
    <source>
        <dbReference type="Proteomes" id="UP001515480"/>
    </source>
</evidence>
<dbReference type="Pfam" id="PF00191">
    <property type="entry name" value="Annexin"/>
    <property type="match status" value="2"/>
</dbReference>
<dbReference type="InterPro" id="IPR037104">
    <property type="entry name" value="Annexin_sf"/>
</dbReference>
<dbReference type="GO" id="GO:0001786">
    <property type="term" value="F:phosphatidylserine binding"/>
    <property type="evidence" value="ECO:0007669"/>
    <property type="project" value="TreeGrafter"/>
</dbReference>
<dbReference type="EMBL" id="JBGBPQ010000016">
    <property type="protein sequence ID" value="KAL1508413.1"/>
    <property type="molecule type" value="Genomic_DNA"/>
</dbReference>
<evidence type="ECO:0000313" key="4">
    <source>
        <dbReference type="EMBL" id="KAL1508413.1"/>
    </source>
</evidence>
<dbReference type="Gene3D" id="1.10.220.10">
    <property type="entry name" value="Annexin"/>
    <property type="match status" value="2"/>
</dbReference>
<keyword evidence="5" id="KW-1185">Reference proteome</keyword>
<protein>
    <recommendedName>
        <fullName evidence="6">Annexin</fullName>
    </recommendedName>
</protein>
<keyword evidence="3" id="KW-0041">Annexin</keyword>
<dbReference type="SUPFAM" id="SSF47874">
    <property type="entry name" value="Annexin"/>
    <property type="match status" value="1"/>
</dbReference>